<keyword evidence="3" id="KW-1185">Reference proteome</keyword>
<proteinExistence type="predicted"/>
<dbReference type="EMBL" id="JACEIK010006054">
    <property type="protein sequence ID" value="MCE2054988.1"/>
    <property type="molecule type" value="Genomic_DNA"/>
</dbReference>
<reference evidence="2 3" key="1">
    <citation type="journal article" date="2021" name="BMC Genomics">
        <title>Datura genome reveals duplications of psychoactive alkaloid biosynthetic genes and high mutation rate following tissue culture.</title>
        <authorList>
            <person name="Rajewski A."/>
            <person name="Carter-House D."/>
            <person name="Stajich J."/>
            <person name="Litt A."/>
        </authorList>
    </citation>
    <scope>NUCLEOTIDE SEQUENCE [LARGE SCALE GENOMIC DNA]</scope>
    <source>
        <strain evidence="2">AR-01</strain>
    </source>
</reference>
<evidence type="ECO:0000313" key="3">
    <source>
        <dbReference type="Proteomes" id="UP000823775"/>
    </source>
</evidence>
<gene>
    <name evidence="2" type="ORF">HAX54_041753</name>
</gene>
<protein>
    <submittedName>
        <fullName evidence="2">Uncharacterized protein</fullName>
    </submittedName>
</protein>
<evidence type="ECO:0000256" key="1">
    <source>
        <dbReference type="SAM" id="MobiDB-lite"/>
    </source>
</evidence>
<dbReference type="Proteomes" id="UP000823775">
    <property type="component" value="Unassembled WGS sequence"/>
</dbReference>
<comment type="caution">
    <text evidence="2">The sequence shown here is derived from an EMBL/GenBank/DDBJ whole genome shotgun (WGS) entry which is preliminary data.</text>
</comment>
<sequence>MEWIAKRSNNLNEWRKLCTWASIWAFGSEVNFVIVSNYVLGGGPIFADDRVRSAIGVINSPREEDTDALESEKRRMKTCNVPEDSTTYDIDSVPLAQDLNDPTHEMLG</sequence>
<evidence type="ECO:0000313" key="2">
    <source>
        <dbReference type="EMBL" id="MCE2054988.1"/>
    </source>
</evidence>
<organism evidence="2 3">
    <name type="scientific">Datura stramonium</name>
    <name type="common">Jimsonweed</name>
    <name type="synonym">Common thornapple</name>
    <dbReference type="NCBI Taxonomy" id="4076"/>
    <lineage>
        <taxon>Eukaryota</taxon>
        <taxon>Viridiplantae</taxon>
        <taxon>Streptophyta</taxon>
        <taxon>Embryophyta</taxon>
        <taxon>Tracheophyta</taxon>
        <taxon>Spermatophyta</taxon>
        <taxon>Magnoliopsida</taxon>
        <taxon>eudicotyledons</taxon>
        <taxon>Gunneridae</taxon>
        <taxon>Pentapetalae</taxon>
        <taxon>asterids</taxon>
        <taxon>lamiids</taxon>
        <taxon>Solanales</taxon>
        <taxon>Solanaceae</taxon>
        <taxon>Solanoideae</taxon>
        <taxon>Datureae</taxon>
        <taxon>Datura</taxon>
    </lineage>
</organism>
<feature type="region of interest" description="Disordered" evidence="1">
    <location>
        <begin position="84"/>
        <end position="108"/>
    </location>
</feature>
<name>A0ABS8W0G8_DATST</name>
<accession>A0ABS8W0G8</accession>